<evidence type="ECO:0000256" key="5">
    <source>
        <dbReference type="ARBA" id="ARBA00023163"/>
    </source>
</evidence>
<dbReference type="Proteomes" id="UP000060016">
    <property type="component" value="Chromosome"/>
</dbReference>
<evidence type="ECO:0000259" key="7">
    <source>
        <dbReference type="Pfam" id="PF04545"/>
    </source>
</evidence>
<dbReference type="RefSeq" id="WP_052206459.1">
    <property type="nucleotide sequence ID" value="NZ_CP012342.1"/>
</dbReference>
<evidence type="ECO:0000256" key="3">
    <source>
        <dbReference type="ARBA" id="ARBA00023082"/>
    </source>
</evidence>
<dbReference type="PANTHER" id="PTHR43133">
    <property type="entry name" value="RNA POLYMERASE ECF-TYPE SIGMA FACTO"/>
    <property type="match status" value="1"/>
</dbReference>
<dbReference type="PATRIC" id="fig|156976.3.peg.1647"/>
<dbReference type="NCBIfam" id="TIGR02937">
    <property type="entry name" value="sigma70-ECF"/>
    <property type="match status" value="1"/>
</dbReference>
<dbReference type="InterPro" id="IPR013324">
    <property type="entry name" value="RNA_pol_sigma_r3/r4-like"/>
</dbReference>
<organism evidence="8 9">
    <name type="scientific">Corynebacterium riegelii</name>
    <dbReference type="NCBI Taxonomy" id="156976"/>
    <lineage>
        <taxon>Bacteria</taxon>
        <taxon>Bacillati</taxon>
        <taxon>Actinomycetota</taxon>
        <taxon>Actinomycetes</taxon>
        <taxon>Mycobacteriales</taxon>
        <taxon>Corynebacteriaceae</taxon>
        <taxon>Corynebacterium</taxon>
    </lineage>
</organism>
<dbReference type="SUPFAM" id="SSF88659">
    <property type="entry name" value="Sigma3 and sigma4 domains of RNA polymerase sigma factors"/>
    <property type="match status" value="1"/>
</dbReference>
<dbReference type="InterPro" id="IPR014284">
    <property type="entry name" value="RNA_pol_sigma-70_dom"/>
</dbReference>
<dbReference type="CDD" id="cd06171">
    <property type="entry name" value="Sigma70_r4"/>
    <property type="match status" value="1"/>
</dbReference>
<gene>
    <name evidence="8" type="ORF">AK829_08225</name>
</gene>
<reference evidence="8 9" key="1">
    <citation type="submission" date="2015-08" db="EMBL/GenBank/DDBJ databases">
        <authorList>
            <person name="Babu N.S."/>
            <person name="Beckwith C.J."/>
            <person name="Beseler K.G."/>
            <person name="Brison A."/>
            <person name="Carone J.V."/>
            <person name="Caskin T.P."/>
            <person name="Diamond M."/>
            <person name="Durham M.E."/>
            <person name="Foxe J.M."/>
            <person name="Go M."/>
            <person name="Henderson B.A."/>
            <person name="Jones I.B."/>
            <person name="McGettigan J.A."/>
            <person name="Micheletti S.J."/>
            <person name="Nasrallah M.E."/>
            <person name="Ortiz D."/>
            <person name="Piller C.R."/>
            <person name="Privatt S.R."/>
            <person name="Schneider S.L."/>
            <person name="Sharp S."/>
            <person name="Smith T.C."/>
            <person name="Stanton J.D."/>
            <person name="Ullery H.E."/>
            <person name="Wilson R.J."/>
            <person name="Serrano M.G."/>
            <person name="Buck G."/>
            <person name="Lee V."/>
            <person name="Wang Y."/>
            <person name="Carvalho R."/>
            <person name="Voegtly L."/>
            <person name="Shi R."/>
            <person name="Duckworth R."/>
            <person name="Johnson A."/>
            <person name="Loviza R."/>
            <person name="Walstead R."/>
            <person name="Shah Z."/>
            <person name="Kiflezghi M."/>
            <person name="Wade K."/>
            <person name="Ball S.L."/>
            <person name="Bradley K.W."/>
            <person name="Asai D.J."/>
            <person name="Bowman C.A."/>
            <person name="Russell D.A."/>
            <person name="Pope W.H."/>
            <person name="Jacobs-Sera D."/>
            <person name="Hendrix R.W."/>
            <person name="Hatfull G.F."/>
        </authorList>
    </citation>
    <scope>NUCLEOTIDE SEQUENCE [LARGE SCALE GENOMIC DNA]</scope>
    <source>
        <strain evidence="8 9">PUDD_83A45</strain>
    </source>
</reference>
<keyword evidence="4" id="KW-0238">DNA-binding</keyword>
<dbReference type="GO" id="GO:0003677">
    <property type="term" value="F:DNA binding"/>
    <property type="evidence" value="ECO:0007669"/>
    <property type="project" value="UniProtKB-KW"/>
</dbReference>
<dbReference type="Pfam" id="PF04542">
    <property type="entry name" value="Sigma70_r2"/>
    <property type="match status" value="1"/>
</dbReference>
<dbReference type="Gene3D" id="1.10.1740.10">
    <property type="match status" value="1"/>
</dbReference>
<dbReference type="KEGG" id="crie:AK829_08225"/>
<dbReference type="AlphaFoldDB" id="A0A0K1REW0"/>
<feature type="domain" description="RNA polymerase sigma-70 region 4" evidence="7">
    <location>
        <begin position="130"/>
        <end position="173"/>
    </location>
</feature>
<keyword evidence="2" id="KW-0805">Transcription regulation</keyword>
<dbReference type="Gene3D" id="1.10.10.10">
    <property type="entry name" value="Winged helix-like DNA-binding domain superfamily/Winged helix DNA-binding domain"/>
    <property type="match status" value="1"/>
</dbReference>
<dbReference type="GO" id="GO:0016987">
    <property type="term" value="F:sigma factor activity"/>
    <property type="evidence" value="ECO:0007669"/>
    <property type="project" value="UniProtKB-KW"/>
</dbReference>
<dbReference type="GO" id="GO:0006352">
    <property type="term" value="P:DNA-templated transcription initiation"/>
    <property type="evidence" value="ECO:0007669"/>
    <property type="project" value="InterPro"/>
</dbReference>
<keyword evidence="9" id="KW-1185">Reference proteome</keyword>
<evidence type="ECO:0000259" key="6">
    <source>
        <dbReference type="Pfam" id="PF04542"/>
    </source>
</evidence>
<evidence type="ECO:0000256" key="1">
    <source>
        <dbReference type="ARBA" id="ARBA00010641"/>
    </source>
</evidence>
<name>A0A0K1REW0_9CORY</name>
<dbReference type="InterPro" id="IPR036388">
    <property type="entry name" value="WH-like_DNA-bd_sf"/>
</dbReference>
<dbReference type="Pfam" id="PF04545">
    <property type="entry name" value="Sigma70_r4"/>
    <property type="match status" value="1"/>
</dbReference>
<dbReference type="PANTHER" id="PTHR43133:SF66">
    <property type="entry name" value="ECF RNA POLYMERASE SIGMA FACTOR SIGK"/>
    <property type="match status" value="1"/>
</dbReference>
<evidence type="ECO:0000313" key="9">
    <source>
        <dbReference type="Proteomes" id="UP000060016"/>
    </source>
</evidence>
<dbReference type="InterPro" id="IPR007630">
    <property type="entry name" value="RNA_pol_sigma70_r4"/>
</dbReference>
<evidence type="ECO:0000313" key="8">
    <source>
        <dbReference type="EMBL" id="AKV59933.1"/>
    </source>
</evidence>
<keyword evidence="3" id="KW-0731">Sigma factor</keyword>
<dbReference type="InterPro" id="IPR007627">
    <property type="entry name" value="RNA_pol_sigma70_r2"/>
</dbReference>
<keyword evidence="5" id="KW-0804">Transcription</keyword>
<dbReference type="InterPro" id="IPR013325">
    <property type="entry name" value="RNA_pol_sigma_r2"/>
</dbReference>
<dbReference type="InterPro" id="IPR039425">
    <property type="entry name" value="RNA_pol_sigma-70-like"/>
</dbReference>
<dbReference type="SUPFAM" id="SSF88946">
    <property type="entry name" value="Sigma2 domain of RNA polymerase sigma factors"/>
    <property type="match status" value="1"/>
</dbReference>
<evidence type="ECO:0000256" key="4">
    <source>
        <dbReference type="ARBA" id="ARBA00023125"/>
    </source>
</evidence>
<evidence type="ECO:0000256" key="2">
    <source>
        <dbReference type="ARBA" id="ARBA00023015"/>
    </source>
</evidence>
<feature type="domain" description="RNA polymerase sigma-70 region 2" evidence="6">
    <location>
        <begin position="21"/>
        <end position="86"/>
    </location>
</feature>
<sequence length="181" mass="20276">MDLDHLLTRVAEGDQAAFGQLYDAMASQALGLAVHILRDSAQAEEVTQEVFVEVWQNAQQFDASRGGAKSWVLRLTKLRAIDRLRSWRSSQARDQADFYRQLTTWVAAEDEAQEHLESEELRRLVDSIGEPHRSALMLAYYGDLTHQEIAEITGVPLGTAKTRVRDGLRKLREAVSANGGL</sequence>
<dbReference type="STRING" id="156976.AK829_08225"/>
<proteinExistence type="inferred from homology"/>
<protein>
    <submittedName>
        <fullName evidence="8">RNA polymerase subunit sigma</fullName>
    </submittedName>
</protein>
<comment type="similarity">
    <text evidence="1">Belongs to the sigma-70 factor family. ECF subfamily.</text>
</comment>
<accession>A0A0K1REW0</accession>
<dbReference type="EMBL" id="CP012342">
    <property type="protein sequence ID" value="AKV59933.1"/>
    <property type="molecule type" value="Genomic_DNA"/>
</dbReference>